<accession>A0ABT8YHM0</accession>
<dbReference type="Proteomes" id="UP001174932">
    <property type="component" value="Unassembled WGS sequence"/>
</dbReference>
<evidence type="ECO:0000313" key="4">
    <source>
        <dbReference type="Proteomes" id="UP001174932"/>
    </source>
</evidence>
<sequence>MVSRNIRMASPEISREMSGPDLKSLETQRSGFGFVDQLIYPLILIALVAYAMFEFFG</sequence>
<comment type="caution">
    <text evidence="3">The sequence shown here is derived from an EMBL/GenBank/DDBJ whole genome shotgun (WGS) entry which is preliminary data.</text>
</comment>
<dbReference type="RefSeq" id="WP_304375072.1">
    <property type="nucleotide sequence ID" value="NZ_JAUOZU010000003.1"/>
</dbReference>
<evidence type="ECO:0000256" key="2">
    <source>
        <dbReference type="SAM" id="Phobius"/>
    </source>
</evidence>
<evidence type="ECO:0000313" key="3">
    <source>
        <dbReference type="EMBL" id="MDO6963182.1"/>
    </source>
</evidence>
<protein>
    <submittedName>
        <fullName evidence="3">Uncharacterized protein</fullName>
    </submittedName>
</protein>
<evidence type="ECO:0000256" key="1">
    <source>
        <dbReference type="SAM" id="MobiDB-lite"/>
    </source>
</evidence>
<reference evidence="3" key="2">
    <citation type="submission" date="2023-07" db="EMBL/GenBank/DDBJ databases">
        <authorList>
            <person name="Shen H."/>
        </authorList>
    </citation>
    <scope>NUCLEOTIDE SEQUENCE</scope>
    <source>
        <strain evidence="3">TNR-22</strain>
    </source>
</reference>
<dbReference type="EMBL" id="JAUOZU010000003">
    <property type="protein sequence ID" value="MDO6963182.1"/>
    <property type="molecule type" value="Genomic_DNA"/>
</dbReference>
<reference evidence="3" key="1">
    <citation type="journal article" date="2015" name="Int. J. Syst. Evol. Microbiol.">
        <title>Rhizobium alvei sp. nov., isolated from a freshwater river.</title>
        <authorList>
            <person name="Sheu S.Y."/>
            <person name="Huang H.W."/>
            <person name="Young C.C."/>
            <person name="Chen W.M."/>
        </authorList>
    </citation>
    <scope>NUCLEOTIDE SEQUENCE</scope>
    <source>
        <strain evidence="3">TNR-22</strain>
    </source>
</reference>
<feature type="region of interest" description="Disordered" evidence="1">
    <location>
        <begin position="1"/>
        <end position="20"/>
    </location>
</feature>
<keyword evidence="2" id="KW-1133">Transmembrane helix</keyword>
<keyword evidence="2" id="KW-0472">Membrane</keyword>
<organism evidence="3 4">
    <name type="scientific">Rhizobium alvei</name>
    <dbReference type="NCBI Taxonomy" id="1132659"/>
    <lineage>
        <taxon>Bacteria</taxon>
        <taxon>Pseudomonadati</taxon>
        <taxon>Pseudomonadota</taxon>
        <taxon>Alphaproteobacteria</taxon>
        <taxon>Hyphomicrobiales</taxon>
        <taxon>Rhizobiaceae</taxon>
        <taxon>Rhizobium/Agrobacterium group</taxon>
        <taxon>Rhizobium</taxon>
    </lineage>
</organism>
<proteinExistence type="predicted"/>
<feature type="transmembrane region" description="Helical" evidence="2">
    <location>
        <begin position="38"/>
        <end position="56"/>
    </location>
</feature>
<name>A0ABT8YHM0_9HYPH</name>
<keyword evidence="4" id="KW-1185">Reference proteome</keyword>
<gene>
    <name evidence="3" type="ORF">Q4481_04390</name>
</gene>
<keyword evidence="2" id="KW-0812">Transmembrane</keyword>